<sequence length="913" mass="105470">MLEPDCLSYSIEKDGVVKESFLLSHCKIRLCPGFTYSHLSHTLLHTLHNDPVRLDIEVVGSCLLCLRTDTPLEKHKWYVSFKRAQKLALQSNQRRQPGERFLTSHPEETRAPESEPQDSSKYSEKYTEKYTEVYTEVNTEVNTERKYLSESGRVKEFEPVVTDKPEISNIFVKTRSGREAKPSLSYILDNTETFEHISSKILNELETTTDSESLKHLKTFRLILSDFCCSIKRLSEEEFSTAETKQPYYTSKSDKAYSKPEYTKTDLTKSKSKAEKFKSEKFKSEEYYLSKNLGLDGTKPLSVPVPNVHNLFSEPKTPEQNHFHQLEQLNQLDQIDRLEQLNRLDQQDEDGRYVSEEKLVPKEAQDLPEALEESDTSEELIDPNKGANMLDYHEFTLGTGCDDPTALLLAGKAESSDNFSFESKVSEFPVRRTSGESDSDSETKTKLESKLDTKFYETASTESSLSKLSLNTFSNTDRSKIKRRTVLPKPRLDHKVSIWSILKDFIGKDLSRIRMPIVFNEPTSNLQRAAEDFTYYKILNDAADMEDPIERLANVTVYSITPYSSAVGRSYKPFNPLLGETYEISHTGFNYFAEQVAHHPPILAFHCFNDKFESSGSLNMVINFTGKAIEANLMGPFVVDLKLGSGVEKYNLQRCNMILHNLIFGKMWIEAVGYVIIKNVTEGHFSVMQYLKKGWFNKEIHKVRGLVLDKYGTHHYYISGIWSKHIFIEKVYSSASKSKNKLLNDDGSLIFNKYRYKNEADAWDAFVNDIDWENINVVPNTRREVWKPFDRPDNNEDYYGFGYLTMQLNELTEDYDKSKGAQMPRTDSRYRPDQRLYEEGNLEEATELKKKLEDKQRAVAKDRMDNHITYKPYWFTKVIDPATHQANWVYNGTYWDRKRDGSVDQGTPDIFGL</sequence>
<proteinExistence type="inferred from homology"/>
<dbReference type="GO" id="GO:0032934">
    <property type="term" value="F:sterol binding"/>
    <property type="evidence" value="ECO:0007669"/>
    <property type="project" value="TreeGrafter"/>
</dbReference>
<evidence type="ECO:0000313" key="5">
    <source>
        <dbReference type="Proteomes" id="UP000001949"/>
    </source>
</evidence>
<dbReference type="VEuPathDB" id="PiroplasmaDB:TpMuguga_02g00401"/>
<protein>
    <submittedName>
        <fullName evidence="4">Oxysterol-binding protein, putative</fullName>
    </submittedName>
</protein>
<dbReference type="eggNOG" id="KOG2209">
    <property type="taxonomic scope" value="Eukaryota"/>
</dbReference>
<dbReference type="AlphaFoldDB" id="Q4N589"/>
<feature type="region of interest" description="Disordered" evidence="3">
    <location>
        <begin position="89"/>
        <end position="124"/>
    </location>
</feature>
<dbReference type="FunFam" id="2.40.160.120:FF:000001">
    <property type="entry name" value="Oxysterol-binding protein"/>
    <property type="match status" value="1"/>
</dbReference>
<dbReference type="Gene3D" id="2.40.160.120">
    <property type="match status" value="1"/>
</dbReference>
<accession>Q4N589</accession>
<dbReference type="Pfam" id="PF01237">
    <property type="entry name" value="Oxysterol_BP"/>
    <property type="match status" value="1"/>
</dbReference>
<dbReference type="GO" id="GO:0120009">
    <property type="term" value="P:intermembrane lipid transfer"/>
    <property type="evidence" value="ECO:0007669"/>
    <property type="project" value="UniProtKB-ARBA"/>
</dbReference>
<dbReference type="OMA" id="DIKISMW"/>
<dbReference type="GO" id="GO:0016020">
    <property type="term" value="C:membrane"/>
    <property type="evidence" value="ECO:0007669"/>
    <property type="project" value="TreeGrafter"/>
</dbReference>
<keyword evidence="5" id="KW-1185">Reference proteome</keyword>
<feature type="compositionally biased region" description="Acidic residues" evidence="3">
    <location>
        <begin position="369"/>
        <end position="381"/>
    </location>
</feature>
<organism evidence="4 5">
    <name type="scientific">Theileria parva</name>
    <name type="common">East coast fever infection agent</name>
    <dbReference type="NCBI Taxonomy" id="5875"/>
    <lineage>
        <taxon>Eukaryota</taxon>
        <taxon>Sar</taxon>
        <taxon>Alveolata</taxon>
        <taxon>Apicomplexa</taxon>
        <taxon>Aconoidasida</taxon>
        <taxon>Piroplasmida</taxon>
        <taxon>Theileriidae</taxon>
        <taxon>Theileria</taxon>
    </lineage>
</organism>
<evidence type="ECO:0000313" key="4">
    <source>
        <dbReference type="EMBL" id="EAN32684.1"/>
    </source>
</evidence>
<dbReference type="GO" id="GO:0005829">
    <property type="term" value="C:cytosol"/>
    <property type="evidence" value="ECO:0007669"/>
    <property type="project" value="TreeGrafter"/>
</dbReference>
<dbReference type="InParanoid" id="Q4N589"/>
<dbReference type="EMBL" id="AAGK01000002">
    <property type="protein sequence ID" value="EAN32684.1"/>
    <property type="molecule type" value="Genomic_DNA"/>
</dbReference>
<dbReference type="InterPro" id="IPR037239">
    <property type="entry name" value="OSBP_sf"/>
</dbReference>
<name>Q4N589_THEPA</name>
<dbReference type="FunCoup" id="Q4N589">
    <property type="interactions" value="15"/>
</dbReference>
<gene>
    <name evidence="4" type="ordered locus">TP02_0401</name>
</gene>
<dbReference type="PANTHER" id="PTHR10972:SF205">
    <property type="entry name" value="OXYSTEROL-BINDING PROTEIN 1"/>
    <property type="match status" value="1"/>
</dbReference>
<evidence type="ECO:0000256" key="2">
    <source>
        <dbReference type="ARBA" id="ARBA00022553"/>
    </source>
</evidence>
<dbReference type="PANTHER" id="PTHR10972">
    <property type="entry name" value="OXYSTEROL-BINDING PROTEIN-RELATED"/>
    <property type="match status" value="1"/>
</dbReference>
<dbReference type="SUPFAM" id="SSF144000">
    <property type="entry name" value="Oxysterol-binding protein-like"/>
    <property type="match status" value="1"/>
</dbReference>
<reference evidence="4 5" key="1">
    <citation type="journal article" date="2005" name="Science">
        <title>Genome sequence of Theileria parva, a bovine pathogen that transforms lymphocytes.</title>
        <authorList>
            <person name="Gardner M.J."/>
            <person name="Bishop R."/>
            <person name="Shah T."/>
            <person name="de Villiers E.P."/>
            <person name="Carlton J.M."/>
            <person name="Hall N."/>
            <person name="Ren Q."/>
            <person name="Paulsen I.T."/>
            <person name="Pain A."/>
            <person name="Berriman M."/>
            <person name="Wilson R.J.M."/>
            <person name="Sato S."/>
            <person name="Ralph S.A."/>
            <person name="Mann D.J."/>
            <person name="Xiong Z."/>
            <person name="Shallom S.J."/>
            <person name="Weidman J."/>
            <person name="Jiang L."/>
            <person name="Lynn J."/>
            <person name="Weaver B."/>
            <person name="Shoaibi A."/>
            <person name="Domingo A.R."/>
            <person name="Wasawo D."/>
            <person name="Crabtree J."/>
            <person name="Wortman J.R."/>
            <person name="Haas B."/>
            <person name="Angiuoli S.V."/>
            <person name="Creasy T.H."/>
            <person name="Lu C."/>
            <person name="Suh B."/>
            <person name="Silva J.C."/>
            <person name="Utterback T.R."/>
            <person name="Feldblyum T.V."/>
            <person name="Pertea M."/>
            <person name="Allen J."/>
            <person name="Nierman W.C."/>
            <person name="Taracha E.L.N."/>
            <person name="Salzberg S.L."/>
            <person name="White O.R."/>
            <person name="Fitzhugh H.A."/>
            <person name="Morzaria S."/>
            <person name="Venter J.C."/>
            <person name="Fraser C.M."/>
            <person name="Nene V."/>
        </authorList>
    </citation>
    <scope>NUCLEOTIDE SEQUENCE [LARGE SCALE GENOMIC DNA]</scope>
    <source>
        <strain evidence="4 5">Muguga</strain>
    </source>
</reference>
<dbReference type="Gene3D" id="3.30.70.3490">
    <property type="match status" value="1"/>
</dbReference>
<dbReference type="InterPro" id="IPR000648">
    <property type="entry name" value="Oxysterol-bd"/>
</dbReference>
<keyword evidence="2" id="KW-0597">Phosphoprotein</keyword>
<evidence type="ECO:0000256" key="3">
    <source>
        <dbReference type="SAM" id="MobiDB-lite"/>
    </source>
</evidence>
<comment type="similarity">
    <text evidence="1">Belongs to the OSBP family.</text>
</comment>
<dbReference type="Proteomes" id="UP000001949">
    <property type="component" value="Unassembled WGS sequence"/>
</dbReference>
<comment type="caution">
    <text evidence="4">The sequence shown here is derived from an EMBL/GenBank/DDBJ whole genome shotgun (WGS) entry which is preliminary data.</text>
</comment>
<dbReference type="KEGG" id="tpv:TP02_0401"/>
<feature type="region of interest" description="Disordered" evidence="3">
    <location>
        <begin position="362"/>
        <end position="384"/>
    </location>
</feature>
<evidence type="ECO:0000256" key="1">
    <source>
        <dbReference type="ARBA" id="ARBA00008842"/>
    </source>
</evidence>